<dbReference type="PANTHER" id="PTHR23523:SF2">
    <property type="entry name" value="2-NITROIMIDAZOLE TRANSPORTER"/>
    <property type="match status" value="1"/>
</dbReference>
<reference evidence="8 9" key="1">
    <citation type="submission" date="2017-10" db="EMBL/GenBank/DDBJ databases">
        <title>Bacillus sp. nov., a halophilic bacterium isolated from a Keqin Lake.</title>
        <authorList>
            <person name="Wang H."/>
        </authorList>
    </citation>
    <scope>NUCLEOTIDE SEQUENCE [LARGE SCALE GENOMIC DNA]</scope>
    <source>
        <strain evidence="8 9">KCTC 13187</strain>
    </source>
</reference>
<evidence type="ECO:0000313" key="8">
    <source>
        <dbReference type="EMBL" id="RKL67114.1"/>
    </source>
</evidence>
<proteinExistence type="predicted"/>
<evidence type="ECO:0000313" key="9">
    <source>
        <dbReference type="Proteomes" id="UP000281498"/>
    </source>
</evidence>
<dbReference type="RefSeq" id="WP_110937400.1">
    <property type="nucleotide sequence ID" value="NZ_KZ614146.1"/>
</dbReference>
<evidence type="ECO:0000259" key="7">
    <source>
        <dbReference type="PROSITE" id="PS50850"/>
    </source>
</evidence>
<dbReference type="Gene3D" id="1.20.1250.20">
    <property type="entry name" value="MFS general substrate transporter like domains"/>
    <property type="match status" value="2"/>
</dbReference>
<evidence type="ECO:0000256" key="6">
    <source>
        <dbReference type="SAM" id="Phobius"/>
    </source>
</evidence>
<dbReference type="CDD" id="cd17339">
    <property type="entry name" value="MFS_NIMT_CynX_like"/>
    <property type="match status" value="1"/>
</dbReference>
<keyword evidence="4 6" id="KW-1133">Transmembrane helix</keyword>
<keyword evidence="3 6" id="KW-0812">Transmembrane</keyword>
<organism evidence="8 9">
    <name type="scientific">Salipaludibacillus neizhouensis</name>
    <dbReference type="NCBI Taxonomy" id="885475"/>
    <lineage>
        <taxon>Bacteria</taxon>
        <taxon>Bacillati</taxon>
        <taxon>Bacillota</taxon>
        <taxon>Bacilli</taxon>
        <taxon>Bacillales</taxon>
        <taxon>Bacillaceae</taxon>
    </lineage>
</organism>
<comment type="caution">
    <text evidence="8">The sequence shown here is derived from an EMBL/GenBank/DDBJ whole genome shotgun (WGS) entry which is preliminary data.</text>
</comment>
<dbReference type="Pfam" id="PF07690">
    <property type="entry name" value="MFS_1"/>
    <property type="match status" value="1"/>
</dbReference>
<dbReference type="InterPro" id="IPR011701">
    <property type="entry name" value="MFS"/>
</dbReference>
<keyword evidence="2" id="KW-0813">Transport</keyword>
<feature type="transmembrane region" description="Helical" evidence="6">
    <location>
        <begin position="12"/>
        <end position="33"/>
    </location>
</feature>
<name>A0A3A9K1W7_9BACI</name>
<dbReference type="GO" id="GO:0022857">
    <property type="term" value="F:transmembrane transporter activity"/>
    <property type="evidence" value="ECO:0007669"/>
    <property type="project" value="InterPro"/>
</dbReference>
<feature type="transmembrane region" description="Helical" evidence="6">
    <location>
        <begin position="141"/>
        <end position="162"/>
    </location>
</feature>
<dbReference type="OrthoDB" id="9797740at2"/>
<feature type="transmembrane region" description="Helical" evidence="6">
    <location>
        <begin position="174"/>
        <end position="192"/>
    </location>
</feature>
<feature type="domain" description="Major facilitator superfamily (MFS) profile" evidence="7">
    <location>
        <begin position="16"/>
        <end position="395"/>
    </location>
</feature>
<dbReference type="PROSITE" id="PS50850">
    <property type="entry name" value="MFS"/>
    <property type="match status" value="1"/>
</dbReference>
<dbReference type="AlphaFoldDB" id="A0A3A9K1W7"/>
<accession>A0A3A9K1W7</accession>
<evidence type="ECO:0000256" key="1">
    <source>
        <dbReference type="ARBA" id="ARBA00004651"/>
    </source>
</evidence>
<dbReference type="Proteomes" id="UP000281498">
    <property type="component" value="Unassembled WGS sequence"/>
</dbReference>
<evidence type="ECO:0000256" key="3">
    <source>
        <dbReference type="ARBA" id="ARBA00022692"/>
    </source>
</evidence>
<comment type="subcellular location">
    <subcellularLocation>
        <location evidence="1">Cell membrane</location>
        <topology evidence="1">Multi-pass membrane protein</topology>
    </subcellularLocation>
</comment>
<evidence type="ECO:0000256" key="4">
    <source>
        <dbReference type="ARBA" id="ARBA00022989"/>
    </source>
</evidence>
<keyword evidence="9" id="KW-1185">Reference proteome</keyword>
<protein>
    <submittedName>
        <fullName evidence="8">MFS transporter</fullName>
    </submittedName>
</protein>
<dbReference type="SUPFAM" id="SSF103473">
    <property type="entry name" value="MFS general substrate transporter"/>
    <property type="match status" value="1"/>
</dbReference>
<feature type="transmembrane region" description="Helical" evidence="6">
    <location>
        <begin position="53"/>
        <end position="72"/>
    </location>
</feature>
<dbReference type="GO" id="GO:0005886">
    <property type="term" value="C:plasma membrane"/>
    <property type="evidence" value="ECO:0007669"/>
    <property type="project" value="UniProtKB-SubCell"/>
</dbReference>
<dbReference type="EMBL" id="PDOE01000004">
    <property type="protein sequence ID" value="RKL67114.1"/>
    <property type="molecule type" value="Genomic_DNA"/>
</dbReference>
<feature type="transmembrane region" description="Helical" evidence="6">
    <location>
        <begin position="369"/>
        <end position="390"/>
    </location>
</feature>
<feature type="transmembrane region" description="Helical" evidence="6">
    <location>
        <begin position="280"/>
        <end position="298"/>
    </location>
</feature>
<dbReference type="InterPro" id="IPR020846">
    <property type="entry name" value="MFS_dom"/>
</dbReference>
<dbReference type="InterPro" id="IPR036259">
    <property type="entry name" value="MFS_trans_sf"/>
</dbReference>
<sequence length="408" mass="43731">MCQKQLSTKQISVHNIILILGIIFIAFNLRPAITSVGPLISMIRVELGISNTLAGSLTTLPLLAFGVFSLVAPKMGRKFGNERTIFFAFLTIFTGILLRSTGLITALFIGTAILGLGIAICNVIISGIIKDKFPEKLGMMTGIYITSMSIMAALASGLAVPLAENYSLGWEKSLGVWALLPLIGILIWLPQLKNKHTKIKSSVSVKSSIWRSSLAWQVTLFMGFQSCIFYCLISWLPEILYSRGIDIATGGWLLTVMQFAGLPATLLIPVLASRISNQRPIVASIAILYLVGFTGIFLSGNMILVVAFIIALGVAQGAGISLALTLFALRAENAEGAANLSGMAQSGGYSLAAIGPFFMGYLFDSFQTWTPAFVMFGILCIGLLIAGLGAGRDLYILQSEQKQAKMKA</sequence>
<feature type="transmembrane region" description="Helical" evidence="6">
    <location>
        <begin position="213"/>
        <end position="235"/>
    </location>
</feature>
<keyword evidence="5 6" id="KW-0472">Membrane</keyword>
<dbReference type="InterPro" id="IPR052524">
    <property type="entry name" value="MFS_Cyanate_Porter"/>
</dbReference>
<evidence type="ECO:0000256" key="2">
    <source>
        <dbReference type="ARBA" id="ARBA00022448"/>
    </source>
</evidence>
<gene>
    <name evidence="8" type="ORF">CR203_11400</name>
</gene>
<evidence type="ECO:0000256" key="5">
    <source>
        <dbReference type="ARBA" id="ARBA00023136"/>
    </source>
</evidence>
<feature type="transmembrane region" description="Helical" evidence="6">
    <location>
        <begin position="84"/>
        <end position="101"/>
    </location>
</feature>
<dbReference type="PANTHER" id="PTHR23523">
    <property type="match status" value="1"/>
</dbReference>
<feature type="transmembrane region" description="Helical" evidence="6">
    <location>
        <begin position="107"/>
        <end position="129"/>
    </location>
</feature>
<feature type="transmembrane region" description="Helical" evidence="6">
    <location>
        <begin position="341"/>
        <end position="363"/>
    </location>
</feature>
<feature type="transmembrane region" description="Helical" evidence="6">
    <location>
        <begin position="247"/>
        <end position="268"/>
    </location>
</feature>
<feature type="transmembrane region" description="Helical" evidence="6">
    <location>
        <begin position="304"/>
        <end position="329"/>
    </location>
</feature>